<dbReference type="AlphaFoldDB" id="A0A5E8BCM6"/>
<name>A0A5E8BCM6_9ASCO</name>
<feature type="region of interest" description="Disordered" evidence="1">
    <location>
        <begin position="27"/>
        <end position="52"/>
    </location>
</feature>
<evidence type="ECO:0000313" key="2">
    <source>
        <dbReference type="EMBL" id="VVT49049.1"/>
    </source>
</evidence>
<evidence type="ECO:0000313" key="3">
    <source>
        <dbReference type="Proteomes" id="UP000398389"/>
    </source>
</evidence>
<protein>
    <submittedName>
        <fullName evidence="2">Uncharacterized protein</fullName>
    </submittedName>
</protein>
<feature type="compositionally biased region" description="Polar residues" evidence="1">
    <location>
        <begin position="27"/>
        <end position="42"/>
    </location>
</feature>
<sequence>MANEISFDITDVDAKVEQFTCTPQKFNPKYSAQDSSKRVSTSSHHHRQSSNLTEATQLQTLIKSSFDLDCSVIGYSPIQESFGFSAFKNVYLNWVARVRMNRRTKKLPQSVLAANRQTKINQKYRIDYSDAAYDLTSLSLAGKFPPSPSEHGYETPKFAERHVFINPKVGTSFLLPSGNFTLLDGIEVDEVEDTLHHVFLAMVNPKKHGVADIIKDQDDISIEDIFDLPFYTLVGLEQRVVAGLIALYRVYGRDMDRLSNCRWGNATGKIAQLFRNEVEAQGLEEFLKGSAVNSSALEMSPIQKLRSLYGQGLN</sequence>
<gene>
    <name evidence="2" type="ORF">SAPINGB_P002079</name>
</gene>
<reference evidence="2 3" key="1">
    <citation type="submission" date="2019-09" db="EMBL/GenBank/DDBJ databases">
        <authorList>
            <person name="Brejova B."/>
        </authorList>
    </citation>
    <scope>NUCLEOTIDE SEQUENCE [LARGE SCALE GENOMIC DNA]</scope>
</reference>
<accession>A0A5E8BCM6</accession>
<dbReference type="GeneID" id="43580899"/>
<dbReference type="Proteomes" id="UP000398389">
    <property type="component" value="Unassembled WGS sequence"/>
</dbReference>
<dbReference type="RefSeq" id="XP_031852690.1">
    <property type="nucleotide sequence ID" value="XM_031996799.1"/>
</dbReference>
<proteinExistence type="predicted"/>
<dbReference type="EMBL" id="CABVLU010000002">
    <property type="protein sequence ID" value="VVT49049.1"/>
    <property type="molecule type" value="Genomic_DNA"/>
</dbReference>
<organism evidence="2 3">
    <name type="scientific">Magnusiomyces paraingens</name>
    <dbReference type="NCBI Taxonomy" id="2606893"/>
    <lineage>
        <taxon>Eukaryota</taxon>
        <taxon>Fungi</taxon>
        <taxon>Dikarya</taxon>
        <taxon>Ascomycota</taxon>
        <taxon>Saccharomycotina</taxon>
        <taxon>Dipodascomycetes</taxon>
        <taxon>Dipodascales</taxon>
        <taxon>Dipodascaceae</taxon>
        <taxon>Magnusiomyces</taxon>
    </lineage>
</organism>
<keyword evidence="3" id="KW-1185">Reference proteome</keyword>
<evidence type="ECO:0000256" key="1">
    <source>
        <dbReference type="SAM" id="MobiDB-lite"/>
    </source>
</evidence>